<organism evidence="1 2">
    <name type="scientific">Stentor coeruleus</name>
    <dbReference type="NCBI Taxonomy" id="5963"/>
    <lineage>
        <taxon>Eukaryota</taxon>
        <taxon>Sar</taxon>
        <taxon>Alveolata</taxon>
        <taxon>Ciliophora</taxon>
        <taxon>Postciliodesmatophora</taxon>
        <taxon>Heterotrichea</taxon>
        <taxon>Heterotrichida</taxon>
        <taxon>Stentoridae</taxon>
        <taxon>Stentor</taxon>
    </lineage>
</organism>
<sequence length="255" mass="29513">MAKSRKCTSELGNEVTLLSAKNRDLEEKIFEVLCSLKQLKYKDKDVKFKESELESYLKDINKSDDEILSLRKKLQPYVLSLKALYKGINNNDDEKILKSLNVYKHNNLRLKIPYNSLSTADTNSIFEVSNINAKTSRNTMLKNPYENLKILTIEGNLYNNRQENIHSLTSRSETTMSKLFSAYRQSIPLKSHKKNLKPIVRNQAITSMINNKNKNKDKGNCIKKSGIMKGKIDEELKMLVLRFGKVLKFMENKRV</sequence>
<evidence type="ECO:0000313" key="2">
    <source>
        <dbReference type="Proteomes" id="UP000187209"/>
    </source>
</evidence>
<name>A0A1R2C168_9CILI</name>
<accession>A0A1R2C168</accession>
<comment type="caution">
    <text evidence="1">The sequence shown here is derived from an EMBL/GenBank/DDBJ whole genome shotgun (WGS) entry which is preliminary data.</text>
</comment>
<dbReference type="AlphaFoldDB" id="A0A1R2C168"/>
<evidence type="ECO:0000313" key="1">
    <source>
        <dbReference type="EMBL" id="OMJ82736.1"/>
    </source>
</evidence>
<dbReference type="EMBL" id="MPUH01000329">
    <property type="protein sequence ID" value="OMJ82736.1"/>
    <property type="molecule type" value="Genomic_DNA"/>
</dbReference>
<keyword evidence="2" id="KW-1185">Reference proteome</keyword>
<reference evidence="1 2" key="1">
    <citation type="submission" date="2016-11" db="EMBL/GenBank/DDBJ databases">
        <title>The macronuclear genome of Stentor coeruleus: a giant cell with tiny introns.</title>
        <authorList>
            <person name="Slabodnick M."/>
            <person name="Ruby J.G."/>
            <person name="Reiff S.B."/>
            <person name="Swart E.C."/>
            <person name="Gosai S."/>
            <person name="Prabakaran S."/>
            <person name="Witkowska E."/>
            <person name="Larue G.E."/>
            <person name="Fisher S."/>
            <person name="Freeman R.M."/>
            <person name="Gunawardena J."/>
            <person name="Chu W."/>
            <person name="Stover N.A."/>
            <person name="Gregory B.D."/>
            <person name="Nowacki M."/>
            <person name="Derisi J."/>
            <person name="Roy S.W."/>
            <person name="Marshall W.F."/>
            <person name="Sood P."/>
        </authorList>
    </citation>
    <scope>NUCLEOTIDE SEQUENCE [LARGE SCALE GENOMIC DNA]</scope>
    <source>
        <strain evidence="1">WM001</strain>
    </source>
</reference>
<gene>
    <name evidence="1" type="ORF">SteCoe_16504</name>
</gene>
<proteinExistence type="predicted"/>
<protein>
    <submittedName>
        <fullName evidence="1">Uncharacterized protein</fullName>
    </submittedName>
</protein>
<dbReference type="Proteomes" id="UP000187209">
    <property type="component" value="Unassembled WGS sequence"/>
</dbReference>